<feature type="domain" description="Guanylate cyclase" evidence="1">
    <location>
        <begin position="58"/>
        <end position="191"/>
    </location>
</feature>
<evidence type="ECO:0000259" key="1">
    <source>
        <dbReference type="PROSITE" id="PS50125"/>
    </source>
</evidence>
<dbReference type="PROSITE" id="PS50125">
    <property type="entry name" value="GUANYLATE_CYCLASE_2"/>
    <property type="match status" value="1"/>
</dbReference>
<evidence type="ECO:0000313" key="2">
    <source>
        <dbReference type="EMBL" id="AND43190.1"/>
    </source>
</evidence>
<dbReference type="RefSeq" id="WP_019379914.1">
    <property type="nucleotide sequence ID" value="NZ_CP015507.1"/>
</dbReference>
<dbReference type="SUPFAM" id="SSF55073">
    <property type="entry name" value="Nucleotide cyclase"/>
    <property type="match status" value="1"/>
</dbReference>
<protein>
    <recommendedName>
        <fullName evidence="1">Guanylate cyclase domain-containing protein</fullName>
    </recommendedName>
</protein>
<organism evidence="2 3">
    <name type="scientific">Cytobacillus oceanisediminis 2691</name>
    <dbReference type="NCBI Taxonomy" id="1196031"/>
    <lineage>
        <taxon>Bacteria</taxon>
        <taxon>Bacillati</taxon>
        <taxon>Bacillota</taxon>
        <taxon>Bacilli</taxon>
        <taxon>Bacillales</taxon>
        <taxon>Bacillaceae</taxon>
        <taxon>Cytobacillus</taxon>
    </lineage>
</organism>
<dbReference type="KEGG" id="bon:A361_28940"/>
<dbReference type="InterPro" id="IPR001054">
    <property type="entry name" value="A/G_cyclase"/>
</dbReference>
<dbReference type="Gene3D" id="3.30.70.1230">
    <property type="entry name" value="Nucleotide cyclase"/>
    <property type="match status" value="1"/>
</dbReference>
<gene>
    <name evidence="2" type="ORF">A361_28940</name>
</gene>
<dbReference type="eggNOG" id="COG2114">
    <property type="taxonomic scope" value="Bacteria"/>
</dbReference>
<keyword evidence="2" id="KW-0614">Plasmid</keyword>
<reference evidence="2 3" key="1">
    <citation type="submission" date="2016-04" db="EMBL/GenBank/DDBJ databases">
        <title>Complete genome sequence of Bacillus oceanisediminis strain 2691.</title>
        <authorList>
            <person name="Jeong H."/>
            <person name="Kim H.J."/>
            <person name="Lee D.-W."/>
        </authorList>
    </citation>
    <scope>NUCLEOTIDE SEQUENCE [LARGE SCALE GENOMIC DNA]</scope>
    <source>
        <strain evidence="2 3">2691</strain>
        <plasmid evidence="3">pbo1</plasmid>
    </source>
</reference>
<dbReference type="EMBL" id="CP015507">
    <property type="protein sequence ID" value="AND43190.1"/>
    <property type="molecule type" value="Genomic_DNA"/>
</dbReference>
<dbReference type="InterPro" id="IPR029787">
    <property type="entry name" value="Nucleotide_cyclase"/>
</dbReference>
<dbReference type="AlphaFoldDB" id="A0A160MIF2"/>
<dbReference type="Proteomes" id="UP000077856">
    <property type="component" value="Plasmid pBO1"/>
</dbReference>
<dbReference type="GO" id="GO:0035556">
    <property type="term" value="P:intracellular signal transduction"/>
    <property type="evidence" value="ECO:0007669"/>
    <property type="project" value="InterPro"/>
</dbReference>
<evidence type="ECO:0000313" key="3">
    <source>
        <dbReference type="Proteomes" id="UP000077856"/>
    </source>
</evidence>
<sequence length="324" mass="37163">MSLDDLRKSIEEEIQGMLSSDFKIEITETTTVPSLDDIGITYPNFVTGIQKCKLIETCVLYIDLRKSTDLNLSHRRDTMSKLYSTFIRSIMKAATQYNGKVRNVVGDRVMVLFDSAECFGNAYKTAVLLNSVVAKLLNKHFINNEIKAGVGIDYGKMLVTKAGIIKKGYENTNYKSLVWLGKPANIAAKLTDLANKTITKQTLHKKDVIWERLEFPLTQKDSWLPYTPEEFLEKRLKRIGWTKKFEHVDQYYDYHYVIQKTEVKSDEFTHSPILMTEVVYKGVLKEAEDMSSVKDGRIKEETKINIPGYNGKVYGVDTWFAAFE</sequence>
<proteinExistence type="predicted"/>
<dbReference type="GO" id="GO:0009190">
    <property type="term" value="P:cyclic nucleotide biosynthetic process"/>
    <property type="evidence" value="ECO:0007669"/>
    <property type="project" value="InterPro"/>
</dbReference>
<dbReference type="GO" id="GO:0004016">
    <property type="term" value="F:adenylate cyclase activity"/>
    <property type="evidence" value="ECO:0007669"/>
    <property type="project" value="UniProtKB-ARBA"/>
</dbReference>
<name>A0A160MIF2_9BACI</name>
<accession>A0A160MIF2</accession>
<geneLocation type="plasmid" evidence="3">
    <name>pbo1</name>
</geneLocation>